<dbReference type="AlphaFoldDB" id="A0A1R3G300"/>
<evidence type="ECO:0000256" key="1">
    <source>
        <dbReference type="SAM" id="SignalP"/>
    </source>
</evidence>
<name>A0A1R3G300_9ROSI</name>
<reference evidence="3" key="1">
    <citation type="submission" date="2013-09" db="EMBL/GenBank/DDBJ databases">
        <title>Corchorus olitorius genome sequencing.</title>
        <authorList>
            <person name="Alam M."/>
            <person name="Haque M.S."/>
            <person name="Islam M.S."/>
            <person name="Emdad E.M."/>
            <person name="Islam M.M."/>
            <person name="Ahmed B."/>
            <person name="Halim A."/>
            <person name="Hossen Q.M.M."/>
            <person name="Hossain M.Z."/>
            <person name="Ahmed R."/>
            <person name="Khan M.M."/>
            <person name="Islam R."/>
            <person name="Rashid M.M."/>
            <person name="Khan S.A."/>
            <person name="Rahman M.S."/>
            <person name="Alam M."/>
            <person name="Yahiya A.S."/>
            <person name="Khan M.S."/>
            <person name="Azam M.S."/>
            <person name="Haque T."/>
            <person name="Lashkar M.Z.H."/>
            <person name="Akhand A.I."/>
            <person name="Morshed G."/>
            <person name="Roy S."/>
            <person name="Uddin K.S."/>
            <person name="Rabeya T."/>
            <person name="Hossain A.S."/>
            <person name="Chowdhury A."/>
            <person name="Snigdha A.R."/>
            <person name="Mortoza M.S."/>
            <person name="Matin S.A."/>
            <person name="Hoque S.M.E."/>
            <person name="Islam M.K."/>
            <person name="Roy D.K."/>
            <person name="Haider R."/>
            <person name="Moosa M.M."/>
            <person name="Elias S.M."/>
            <person name="Hasan A.M."/>
            <person name="Jahan S."/>
            <person name="Shafiuddin M."/>
            <person name="Mahmood N."/>
            <person name="Shommy N.S."/>
        </authorList>
    </citation>
    <scope>NUCLEOTIDE SEQUENCE [LARGE SCALE GENOMIC DNA]</scope>
    <source>
        <strain evidence="3">cv. O-4</strain>
    </source>
</reference>
<evidence type="ECO:0000313" key="3">
    <source>
        <dbReference type="Proteomes" id="UP000187203"/>
    </source>
</evidence>
<accession>A0A1R3G300</accession>
<comment type="caution">
    <text evidence="2">The sequence shown here is derived from an EMBL/GenBank/DDBJ whole genome shotgun (WGS) entry which is preliminary data.</text>
</comment>
<evidence type="ECO:0000313" key="2">
    <source>
        <dbReference type="EMBL" id="OMO52449.1"/>
    </source>
</evidence>
<dbReference type="PANTHER" id="PTHR38925:SF1">
    <property type="entry name" value="PROTEIN, PUTATIVE-RELATED"/>
    <property type="match status" value="1"/>
</dbReference>
<keyword evidence="3" id="KW-1185">Reference proteome</keyword>
<dbReference type="PANTHER" id="PTHR38925">
    <property type="entry name" value="PROTEIN, PUTATIVE-RELATED"/>
    <property type="match status" value="1"/>
</dbReference>
<dbReference type="OrthoDB" id="987276at2759"/>
<gene>
    <name evidence="2" type="ORF">COLO4_37180</name>
</gene>
<proteinExistence type="predicted"/>
<evidence type="ECO:0008006" key="4">
    <source>
        <dbReference type="Google" id="ProtNLM"/>
    </source>
</evidence>
<sequence>MALQMVVVATLLFPSHGISPILAGLACSFLFKLSFNITLLRQACVDICHGIRILMYQIGQIAFVTNGGGRGGNPRWQQALQALCGRVINARRSHASIETSFHALTMLSL</sequence>
<protein>
    <recommendedName>
        <fullName evidence="4">Secreted protein</fullName>
    </recommendedName>
</protein>
<dbReference type="Proteomes" id="UP000187203">
    <property type="component" value="Unassembled WGS sequence"/>
</dbReference>
<dbReference type="EMBL" id="AWUE01023852">
    <property type="protein sequence ID" value="OMO52449.1"/>
    <property type="molecule type" value="Genomic_DNA"/>
</dbReference>
<organism evidence="2 3">
    <name type="scientific">Corchorus olitorius</name>
    <dbReference type="NCBI Taxonomy" id="93759"/>
    <lineage>
        <taxon>Eukaryota</taxon>
        <taxon>Viridiplantae</taxon>
        <taxon>Streptophyta</taxon>
        <taxon>Embryophyta</taxon>
        <taxon>Tracheophyta</taxon>
        <taxon>Spermatophyta</taxon>
        <taxon>Magnoliopsida</taxon>
        <taxon>eudicotyledons</taxon>
        <taxon>Gunneridae</taxon>
        <taxon>Pentapetalae</taxon>
        <taxon>rosids</taxon>
        <taxon>malvids</taxon>
        <taxon>Malvales</taxon>
        <taxon>Malvaceae</taxon>
        <taxon>Grewioideae</taxon>
        <taxon>Apeibeae</taxon>
        <taxon>Corchorus</taxon>
    </lineage>
</organism>
<feature type="chain" id="PRO_5013294664" description="Secreted protein" evidence="1">
    <location>
        <begin position="18"/>
        <end position="109"/>
    </location>
</feature>
<feature type="signal peptide" evidence="1">
    <location>
        <begin position="1"/>
        <end position="17"/>
    </location>
</feature>
<keyword evidence="1" id="KW-0732">Signal</keyword>